<evidence type="ECO:0000313" key="2">
    <source>
        <dbReference type="Proteomes" id="UP000295724"/>
    </source>
</evidence>
<reference evidence="1 2" key="1">
    <citation type="submission" date="2019-03" db="EMBL/GenBank/DDBJ databases">
        <title>Genomic Encyclopedia of Type Strains, Phase IV (KMG-IV): sequencing the most valuable type-strain genomes for metagenomic binning, comparative biology and taxonomic classification.</title>
        <authorList>
            <person name="Goeker M."/>
        </authorList>
    </citation>
    <scope>NUCLEOTIDE SEQUENCE [LARGE SCALE GENOMIC DNA]</scope>
    <source>
        <strain evidence="1 2">DSM 25488</strain>
    </source>
</reference>
<accession>A0A4R6XTD2</accession>
<dbReference type="AlphaFoldDB" id="A0A4R6XTD2"/>
<evidence type="ECO:0008006" key="3">
    <source>
        <dbReference type="Google" id="ProtNLM"/>
    </source>
</evidence>
<name>A0A4R6XTD2_9GAMM</name>
<dbReference type="RefSeq" id="WP_099018525.1">
    <property type="nucleotide sequence ID" value="NZ_NIHB01000001.1"/>
</dbReference>
<evidence type="ECO:0000313" key="1">
    <source>
        <dbReference type="EMBL" id="TDR20693.1"/>
    </source>
</evidence>
<organism evidence="1 2">
    <name type="scientific">Marinicella litoralis</name>
    <dbReference type="NCBI Taxonomy" id="644220"/>
    <lineage>
        <taxon>Bacteria</taxon>
        <taxon>Pseudomonadati</taxon>
        <taxon>Pseudomonadota</taxon>
        <taxon>Gammaproteobacteria</taxon>
        <taxon>Lysobacterales</taxon>
        <taxon>Marinicellaceae</taxon>
        <taxon>Marinicella</taxon>
    </lineage>
</organism>
<sequence length="374" mass="43275">MKTMTLSFIFIALLSQVSAETDECKEAFNNEFYEQVLKTCMINESSSIEDRFVRLAADLFAVVSPDRLDEIFYQGKYEIDVFNVDQFNDLYSINEKLKLQQHKNTFIDLAEDQHAEANLLAAKLYYLNELIIDKIDDKWPKVPWNDFQAKKQAHYNDRLAIYLKTYPDHLEALFLLGVESLEPPKIPVMMRPTRKPIFAVKEEATYAHLLKALKLGHNRAQYFVDAVNRWHDIRANWIKKAAQEDPESQFLLGYEAYKYAQFTDSAKYFEQAAKANHTEALSHLERLYQNELKDVQKYLNVIVQLAELGDTDAMLVLGDYLLCSGNAKDAEEVYSMAQEMNNPLAAYSLFDLRDYGVPQSGCMKFMSEPEVEPE</sequence>
<dbReference type="SUPFAM" id="SSF81901">
    <property type="entry name" value="HCP-like"/>
    <property type="match status" value="1"/>
</dbReference>
<dbReference type="Proteomes" id="UP000295724">
    <property type="component" value="Unassembled WGS sequence"/>
</dbReference>
<dbReference type="Gene3D" id="1.25.40.10">
    <property type="entry name" value="Tetratricopeptide repeat domain"/>
    <property type="match status" value="1"/>
</dbReference>
<protein>
    <recommendedName>
        <fullName evidence="3">Tetratricopeptide repeat protein</fullName>
    </recommendedName>
</protein>
<dbReference type="InterPro" id="IPR011990">
    <property type="entry name" value="TPR-like_helical_dom_sf"/>
</dbReference>
<dbReference type="EMBL" id="SNZB01000003">
    <property type="protein sequence ID" value="TDR20693.1"/>
    <property type="molecule type" value="Genomic_DNA"/>
</dbReference>
<comment type="caution">
    <text evidence="1">The sequence shown here is derived from an EMBL/GenBank/DDBJ whole genome shotgun (WGS) entry which is preliminary data.</text>
</comment>
<gene>
    <name evidence="1" type="ORF">C8D91_1671</name>
</gene>
<dbReference type="OrthoDB" id="80091at2"/>
<proteinExistence type="predicted"/>
<keyword evidence="2" id="KW-1185">Reference proteome</keyword>